<dbReference type="InterPro" id="IPR029061">
    <property type="entry name" value="THDP-binding"/>
</dbReference>
<dbReference type="InterPro" id="IPR009014">
    <property type="entry name" value="Transketo_C/PFOR_II"/>
</dbReference>
<dbReference type="RefSeq" id="WP_080855132.1">
    <property type="nucleotide sequence ID" value="NZ_LT009777.1"/>
</dbReference>
<dbReference type="GO" id="GO:0043805">
    <property type="term" value="F:indolepyruvate ferredoxin oxidoreductase activity"/>
    <property type="evidence" value="ECO:0007669"/>
    <property type="project" value="UniProtKB-EC"/>
</dbReference>
<dbReference type="SUPFAM" id="SSF52922">
    <property type="entry name" value="TK C-terminal domain-like"/>
    <property type="match status" value="1"/>
</dbReference>
<evidence type="ECO:0000256" key="1">
    <source>
        <dbReference type="ARBA" id="ARBA00022448"/>
    </source>
</evidence>
<dbReference type="GO" id="GO:0044281">
    <property type="term" value="P:small molecule metabolic process"/>
    <property type="evidence" value="ECO:0007669"/>
    <property type="project" value="UniProtKB-ARBA"/>
</dbReference>
<evidence type="ECO:0000256" key="4">
    <source>
        <dbReference type="ARBA" id="ARBA00023002"/>
    </source>
</evidence>
<reference evidence="10" key="1">
    <citation type="submission" date="2016-01" db="EMBL/GenBank/DDBJ databases">
        <authorList>
            <person name="Regsiter A."/>
            <person name="william w."/>
        </authorList>
    </citation>
    <scope>NUCLEOTIDE SEQUENCE</scope>
    <source>
        <strain evidence="10">NCPPB 1641</strain>
    </source>
</reference>
<dbReference type="Pfam" id="PF02775">
    <property type="entry name" value="TPP_enzyme_C"/>
    <property type="match status" value="1"/>
</dbReference>
<dbReference type="EMBL" id="FCNP01000049">
    <property type="protein sequence ID" value="CVI63307.1"/>
    <property type="molecule type" value="Genomic_DNA"/>
</dbReference>
<keyword evidence="2" id="KW-0479">Metal-binding</keyword>
<dbReference type="PANTHER" id="PTHR48084">
    <property type="entry name" value="2-OXOGLUTARATE OXIDOREDUCTASE SUBUNIT KORB-RELATED"/>
    <property type="match status" value="1"/>
</dbReference>
<dbReference type="InterPro" id="IPR002869">
    <property type="entry name" value="Pyrv_flavodox_OxRed_cen"/>
</dbReference>
<keyword evidence="11" id="KW-1185">Reference proteome</keyword>
<dbReference type="Gene3D" id="3.40.50.970">
    <property type="match status" value="1"/>
</dbReference>
<dbReference type="InterPro" id="IPR051457">
    <property type="entry name" value="2-oxoacid:Fd_oxidoreductase"/>
</dbReference>
<dbReference type="NCBIfam" id="NF009588">
    <property type="entry name" value="PRK13029.1"/>
    <property type="match status" value="1"/>
</dbReference>
<keyword evidence="1" id="KW-0813">Transport</keyword>
<name>A0A1S7U8Z2_9HYPH</name>
<dbReference type="GO" id="GO:0030976">
    <property type="term" value="F:thiamine pyrophosphate binding"/>
    <property type="evidence" value="ECO:0007669"/>
    <property type="project" value="InterPro"/>
</dbReference>
<dbReference type="SUPFAM" id="SSF53323">
    <property type="entry name" value="Pyruvate-ferredoxin oxidoreductase, PFOR, domain III"/>
    <property type="match status" value="1"/>
</dbReference>
<feature type="domain" description="Thiamine pyrophosphate enzyme TPP-binding" evidence="8">
    <location>
        <begin position="470"/>
        <end position="617"/>
    </location>
</feature>
<protein>
    <submittedName>
        <fullName evidence="10">Pyruvate ferredoxin/flavodoxin oxidoreductase</fullName>
        <ecNumber evidence="10">1.2.7.8</ecNumber>
    </submittedName>
</protein>
<dbReference type="InterPro" id="IPR011766">
    <property type="entry name" value="TPP_enzyme_TPP-bd"/>
</dbReference>
<proteinExistence type="predicted"/>
<dbReference type="InterPro" id="IPR002880">
    <property type="entry name" value="Pyrv_Fd/Flavodoxin_OxRdtase_N"/>
</dbReference>
<evidence type="ECO:0000256" key="5">
    <source>
        <dbReference type="ARBA" id="ARBA00023004"/>
    </source>
</evidence>
<dbReference type="Pfam" id="PF20169">
    <property type="entry name" value="DUF6537"/>
    <property type="match status" value="1"/>
</dbReference>
<dbReference type="SUPFAM" id="SSF52518">
    <property type="entry name" value="Thiamin diphosphate-binding fold (THDP-binding)"/>
    <property type="match status" value="2"/>
</dbReference>
<keyword evidence="10" id="KW-0670">Pyruvate</keyword>
<dbReference type="Pfam" id="PF01558">
    <property type="entry name" value="POR"/>
    <property type="match status" value="1"/>
</dbReference>
<dbReference type="NCBIfam" id="NF009589">
    <property type="entry name" value="PRK13030.1"/>
    <property type="match status" value="1"/>
</dbReference>
<keyword evidence="4 10" id="KW-0560">Oxidoreductase</keyword>
<dbReference type="InterPro" id="IPR019752">
    <property type="entry name" value="Pyrv/ketoisovalerate_OxRed_cat"/>
</dbReference>
<keyword evidence="5" id="KW-0408">Iron</keyword>
<evidence type="ECO:0000256" key="2">
    <source>
        <dbReference type="ARBA" id="ARBA00022485"/>
    </source>
</evidence>
<evidence type="ECO:0000313" key="11">
    <source>
        <dbReference type="Proteomes" id="UP000192140"/>
    </source>
</evidence>
<organism evidence="10 11">
    <name type="scientific">Agrobacterium deltaense NCPPB 1641</name>
    <dbReference type="NCBI Taxonomy" id="1183425"/>
    <lineage>
        <taxon>Bacteria</taxon>
        <taxon>Pseudomonadati</taxon>
        <taxon>Pseudomonadota</taxon>
        <taxon>Alphaproteobacteria</taxon>
        <taxon>Hyphomicrobiales</taxon>
        <taxon>Rhizobiaceae</taxon>
        <taxon>Rhizobium/Agrobacterium group</taxon>
        <taxon>Agrobacterium</taxon>
    </lineage>
</organism>
<keyword evidence="6" id="KW-0411">Iron-sulfur</keyword>
<dbReference type="CDD" id="cd07034">
    <property type="entry name" value="TPP_PYR_PFOR_IOR-alpha_like"/>
    <property type="match status" value="1"/>
</dbReference>
<dbReference type="Proteomes" id="UP000192140">
    <property type="component" value="Unassembled WGS sequence"/>
</dbReference>
<evidence type="ECO:0000259" key="8">
    <source>
        <dbReference type="Pfam" id="PF02775"/>
    </source>
</evidence>
<feature type="domain" description="DUF6537" evidence="9">
    <location>
        <begin position="950"/>
        <end position="1147"/>
    </location>
</feature>
<evidence type="ECO:0000313" key="10">
    <source>
        <dbReference type="EMBL" id="CVI63307.1"/>
    </source>
</evidence>
<evidence type="ECO:0000259" key="7">
    <source>
        <dbReference type="Pfam" id="PF01558"/>
    </source>
</evidence>
<evidence type="ECO:0000256" key="6">
    <source>
        <dbReference type="ARBA" id="ARBA00023014"/>
    </source>
</evidence>
<sequence length="1174" mass="128035">MTQGPVALRENATQTKTKAALDDAYTRTDGRIFLGGVQALVRLPIVQIQNDRARGLNTAGFISGYRGSPLGSYDATLMKAKKYLDPYEIVVRPAVNEELGATAIWGSQQLHLSPGAKKDGVFGIWYGKGPGVDRCADVFKHGNAAGTSKHGGILCLAGDDHGGKSSPLPHQSDQALMAAMMPVLIPSGPDEIVTMGLLGIGMSRYSGAWVGMKVIADTVEANAVVDLAGERRELILPTDFEMPADGLNLRWPDDRVSQDRRLHLYKLDAATAFGRANGVDRVTLQSPRTRLGIVASGKAHEEALEALTLLGIDREIAALIGISVLKIGMAWPLDPVTVERFVPEAEEILVVEERREIIEHQIKQQLFNQRRDTWPRVVGKTDEKGELLLPRYGDLSVELIARTVAARLELMGMPDDIISRIRSRADALSGRRKDIEQYEAPVSRLPYFCAGCPHNTSTKVPEGSRGLAGIGCHWMVQWMGRSTETFTHMGSEGVTWVGASPFTDEKHIFVNLGDGTYFHSGILAIRQAVSANANITYKILFNDAVAMTGGQAFDGTLNVPTLSHQVAAEGVKEIYLVSATPEAFDKNTLASGTVVKHRDELDAVQKHLRDVPGCTVIIYDQGCATEVRRKRARGTLPKPTEFAFINSAVCEGCGDCSVQSNCVAIEPLETEMGRKREINQSVCNVDLSCLKGFCPSFVTVAGARPKTPGSTKGPDTALPEPMVRAVTPEPFNIVVTGVGGTGVLTVGHILGMAAHMDGSASMVLDMAGLAQKGGAVTNHVRISSEVEAVRSPRVVTGEADLLLAPDIVVATAPTSVELFDEKRAYGVVNSHVTPVAGFIANRDFDFRQHLMVKRLSERLHAPDFVDFQQLAMKTLGNAIAVNMMMVGYAWQKGALPITEISIRDAITLNGVQVDFNLAAFEWGRFAAAYPDRVAEMLAEGRKKPAAELSLDEILDHRTWHLTGYQDAKLAAKYRERVERIRAAERAVSDSDRLTKAVAIHYANVLAYKDEYEVARLYTAPEFRRELEQTFDGKPTLKFHLSPPLLARKDRNTGRPRKIAFGPWALSLFRVLAKAKSLRGTPLDVFGYSAERKHERELIACYEAALDLIAVGLKKENHAQAVALATAPSAVRGFGPVKEQGFEKFNKDWPDLLAKFHEPPIRSNNGNQNIEVISA</sequence>
<dbReference type="PANTHER" id="PTHR48084:SF3">
    <property type="entry name" value="SUBUNIT OF PYRUVATE:FLAVODOXIN OXIDOREDUCTASE"/>
    <property type="match status" value="1"/>
</dbReference>
<dbReference type="GO" id="GO:0051539">
    <property type="term" value="F:4 iron, 4 sulfur cluster binding"/>
    <property type="evidence" value="ECO:0007669"/>
    <property type="project" value="UniProtKB-KW"/>
</dbReference>
<feature type="domain" description="Pyruvate/ketoisovalerate oxidoreductase catalytic" evidence="7">
    <location>
        <begin position="739"/>
        <end position="923"/>
    </location>
</feature>
<accession>A0A1S7U8Z2</accession>
<dbReference type="GO" id="GO:0045333">
    <property type="term" value="P:cellular respiration"/>
    <property type="evidence" value="ECO:0007669"/>
    <property type="project" value="UniProtKB-ARBA"/>
</dbReference>
<evidence type="ECO:0000259" key="9">
    <source>
        <dbReference type="Pfam" id="PF20169"/>
    </source>
</evidence>
<dbReference type="AlphaFoldDB" id="A0A1S7U8Z2"/>
<evidence type="ECO:0000256" key="3">
    <source>
        <dbReference type="ARBA" id="ARBA00022982"/>
    </source>
</evidence>
<dbReference type="InterPro" id="IPR046667">
    <property type="entry name" value="DUF6537"/>
</dbReference>
<comment type="caution">
    <text evidence="10">The sequence shown here is derived from an EMBL/GenBank/DDBJ whole genome shotgun (WGS) entry which is preliminary data.</text>
</comment>
<dbReference type="EC" id="1.2.7.8" evidence="10"/>
<dbReference type="Gene3D" id="3.40.920.10">
    <property type="entry name" value="Pyruvate-ferredoxin oxidoreductase, PFOR, domain III"/>
    <property type="match status" value="1"/>
</dbReference>
<gene>
    <name evidence="10" type="ORF">AGR7A_pAt20179</name>
</gene>
<keyword evidence="3" id="KW-0249">Electron transport</keyword>
<keyword evidence="2" id="KW-0004">4Fe-4S</keyword>